<keyword evidence="2" id="KW-0472">Membrane</keyword>
<name>A0AA92EUL2_9GAMM</name>
<dbReference type="GO" id="GO:0003677">
    <property type="term" value="F:DNA binding"/>
    <property type="evidence" value="ECO:0007669"/>
    <property type="project" value="InterPro"/>
</dbReference>
<dbReference type="InterPro" id="IPR050400">
    <property type="entry name" value="Bact_Cytoskel_RodZ"/>
</dbReference>
<dbReference type="InterPro" id="IPR001387">
    <property type="entry name" value="Cro/C1-type_HTH"/>
</dbReference>
<dbReference type="InterPro" id="IPR010982">
    <property type="entry name" value="Lambda_DNA-bd_dom_sf"/>
</dbReference>
<evidence type="ECO:0000256" key="1">
    <source>
        <dbReference type="SAM" id="MobiDB-lite"/>
    </source>
</evidence>
<dbReference type="Pfam" id="PF13413">
    <property type="entry name" value="HTH_25"/>
    <property type="match status" value="1"/>
</dbReference>
<dbReference type="PANTHER" id="PTHR34475">
    <property type="match status" value="1"/>
</dbReference>
<reference evidence="4 5" key="1">
    <citation type="submission" date="2018-09" db="EMBL/GenBank/DDBJ databases">
        <title>Whole genome sequencing of Idiomarina andamanensis W-5T (LMG 29773T= JCM 31645T).</title>
        <authorList>
            <person name="Das S.K."/>
        </authorList>
    </citation>
    <scope>NUCLEOTIDE SEQUENCE [LARGE SCALE GENOMIC DNA]</scope>
    <source>
        <strain evidence="4 5">W-5T</strain>
    </source>
</reference>
<feature type="compositionally biased region" description="Low complexity" evidence="1">
    <location>
        <begin position="196"/>
        <end position="212"/>
    </location>
</feature>
<feature type="domain" description="Cytoskeleton protein RodZ-like C-terminal" evidence="3">
    <location>
        <begin position="287"/>
        <end position="357"/>
    </location>
</feature>
<dbReference type="InterPro" id="IPR025194">
    <property type="entry name" value="RodZ-like_C"/>
</dbReference>
<organism evidence="4 5">
    <name type="scientific">Pseudidiomarina andamanensis</name>
    <dbReference type="NCBI Taxonomy" id="1940690"/>
    <lineage>
        <taxon>Bacteria</taxon>
        <taxon>Pseudomonadati</taxon>
        <taxon>Pseudomonadota</taxon>
        <taxon>Gammaproteobacteria</taxon>
        <taxon>Alteromonadales</taxon>
        <taxon>Idiomarinaceae</taxon>
        <taxon>Pseudidiomarina</taxon>
    </lineage>
</organism>
<sequence length="360" mass="39674">MAQDKDLFEENAEPAEPQPEPYTGETPGQIFREAREAKGLSTQQVADNLRLRKVVVEYMEADDYDQLSSPTYVRGYLRSLSKALEVDEARVFEAYRKMGFGQVVPSTITMQSFSKRKVRERNDNRLMLISYLIIAVVIAMAVVWWWQDSNAGNMFADGNGNNGASQQITERQPTRRTETQVREQLQSSNNTMQSNTVDDSGNDSGTTSGSVDATETTADNASKNTSSPIVTGADNSQESPVVTEEPEPTTRTDSRSASTDNNQVVADTSREAPTVTEPVAANQASLVMEFSGACWIKVTDGTGTDIAIGVKEAGYRMPLTGEPPFDIILCKPEFVELTYNGEPVDLSNYRRNRSVTMTLN</sequence>
<evidence type="ECO:0000259" key="3">
    <source>
        <dbReference type="Pfam" id="PF13464"/>
    </source>
</evidence>
<evidence type="ECO:0000313" key="4">
    <source>
        <dbReference type="EMBL" id="QGT96698.1"/>
    </source>
</evidence>
<gene>
    <name evidence="4" type="ORF">D3795_11255</name>
</gene>
<keyword evidence="2" id="KW-0812">Transmembrane</keyword>
<keyword evidence="5" id="KW-1185">Reference proteome</keyword>
<dbReference type="KEGG" id="panm:D3795_11255"/>
<evidence type="ECO:0000313" key="5">
    <source>
        <dbReference type="Proteomes" id="UP000427820"/>
    </source>
</evidence>
<protein>
    <submittedName>
        <fullName evidence="4">DUF4115 domain-containing protein</fullName>
    </submittedName>
</protein>
<dbReference type="RefSeq" id="WP_156268784.1">
    <property type="nucleotide sequence ID" value="NZ_CP032551.1"/>
</dbReference>
<dbReference type="CDD" id="cd00093">
    <property type="entry name" value="HTH_XRE"/>
    <property type="match status" value="1"/>
</dbReference>
<feature type="region of interest" description="Disordered" evidence="1">
    <location>
        <begin position="1"/>
        <end position="26"/>
    </location>
</feature>
<feature type="region of interest" description="Disordered" evidence="1">
    <location>
        <begin position="157"/>
        <end position="275"/>
    </location>
</feature>
<accession>A0AA92EUL2</accession>
<dbReference type="EMBL" id="CP032551">
    <property type="protein sequence ID" value="QGT96698.1"/>
    <property type="molecule type" value="Genomic_DNA"/>
</dbReference>
<dbReference type="AlphaFoldDB" id="A0AA92EUL2"/>
<feature type="compositionally biased region" description="Basic and acidic residues" evidence="1">
    <location>
        <begin position="172"/>
        <end position="181"/>
    </location>
</feature>
<proteinExistence type="predicted"/>
<dbReference type="Pfam" id="PF13464">
    <property type="entry name" value="RodZ_C"/>
    <property type="match status" value="1"/>
</dbReference>
<keyword evidence="2" id="KW-1133">Transmembrane helix</keyword>
<dbReference type="Gene3D" id="1.10.260.40">
    <property type="entry name" value="lambda repressor-like DNA-binding domains"/>
    <property type="match status" value="1"/>
</dbReference>
<feature type="transmembrane region" description="Helical" evidence="2">
    <location>
        <begin position="126"/>
        <end position="146"/>
    </location>
</feature>
<evidence type="ECO:0000256" key="2">
    <source>
        <dbReference type="SAM" id="Phobius"/>
    </source>
</evidence>
<feature type="compositionally biased region" description="Polar residues" evidence="1">
    <location>
        <begin position="213"/>
        <end position="239"/>
    </location>
</feature>
<dbReference type="PANTHER" id="PTHR34475:SF1">
    <property type="entry name" value="CYTOSKELETON PROTEIN RODZ"/>
    <property type="match status" value="1"/>
</dbReference>
<dbReference type="Proteomes" id="UP000427820">
    <property type="component" value="Chromosome"/>
</dbReference>